<organism evidence="1 2">
    <name type="scientific">Pseudomonas syringae pv. delphinii</name>
    <dbReference type="NCBI Taxonomy" id="192088"/>
    <lineage>
        <taxon>Bacteria</taxon>
        <taxon>Pseudomonadati</taxon>
        <taxon>Pseudomonadota</taxon>
        <taxon>Gammaproteobacteria</taxon>
        <taxon>Pseudomonadales</taxon>
        <taxon>Pseudomonadaceae</taxon>
        <taxon>Pseudomonas</taxon>
    </lineage>
</organism>
<proteinExistence type="predicted"/>
<sequence>MMLAQGTSQSEIERLTGVQRKTVRKWRDVAQAA</sequence>
<reference evidence="1 2" key="1">
    <citation type="submission" date="2018-08" db="EMBL/GenBank/DDBJ databases">
        <title>Recombination of ecologically and evolutionarily significant loci maintains genetic cohesion in the Pseudomonas syringae species complex.</title>
        <authorList>
            <person name="Dillon M."/>
            <person name="Thakur S."/>
            <person name="Almeida R.N.D."/>
            <person name="Weir B.S."/>
            <person name="Guttman D.S."/>
        </authorList>
    </citation>
    <scope>NUCLEOTIDE SEQUENCE [LARGE SCALE GENOMIC DNA]</scope>
    <source>
        <strain evidence="1 2">ICMP 13052</strain>
    </source>
</reference>
<dbReference type="Proteomes" id="UP000269044">
    <property type="component" value="Unassembled WGS sequence"/>
</dbReference>
<accession>A0A3M4JK22</accession>
<comment type="caution">
    <text evidence="1">The sequence shown here is derived from an EMBL/GenBank/DDBJ whole genome shotgun (WGS) entry which is preliminary data.</text>
</comment>
<evidence type="ECO:0000313" key="1">
    <source>
        <dbReference type="EMBL" id="RMQ17372.1"/>
    </source>
</evidence>
<protein>
    <recommendedName>
        <fullName evidence="3">Homeodomain-like domain-containing protein</fullName>
    </recommendedName>
</protein>
<evidence type="ECO:0000313" key="2">
    <source>
        <dbReference type="Proteomes" id="UP000269044"/>
    </source>
</evidence>
<name>A0A3M4JK22_9PSED</name>
<gene>
    <name evidence="1" type="ORF">ALQ08_200017</name>
</gene>
<dbReference type="AlphaFoldDB" id="A0A3M4JK22"/>
<dbReference type="EMBL" id="RBRA01000337">
    <property type="protein sequence ID" value="RMQ17372.1"/>
    <property type="molecule type" value="Genomic_DNA"/>
</dbReference>
<evidence type="ECO:0008006" key="3">
    <source>
        <dbReference type="Google" id="ProtNLM"/>
    </source>
</evidence>